<gene>
    <name evidence="1" type="ORF">XD97_0557</name>
</gene>
<sequence>MKYALFTGLIFDENDNPIENVYIGQDSCYVVDDHGFKRHILSETVDRQVLDQMRAMIEGNEEIISQQTAKMLGQDDIFTYAMIANQLKNMDEHFDKLLESGIPNDAKSYMGLMGFKIIINVHGEVVTINQPGIDPGMGDE</sequence>
<name>A0A101HSF4_9FIRM</name>
<organism evidence="1 2">
    <name type="scientific">Pelotomaculum thermopropionicum</name>
    <dbReference type="NCBI Taxonomy" id="110500"/>
    <lineage>
        <taxon>Bacteria</taxon>
        <taxon>Bacillati</taxon>
        <taxon>Bacillota</taxon>
        <taxon>Clostridia</taxon>
        <taxon>Eubacteriales</taxon>
        <taxon>Desulfotomaculaceae</taxon>
        <taxon>Pelotomaculum</taxon>
    </lineage>
</organism>
<evidence type="ECO:0000313" key="2">
    <source>
        <dbReference type="Proteomes" id="UP000054705"/>
    </source>
</evidence>
<proteinExistence type="predicted"/>
<accession>A0A101HSF4</accession>
<dbReference type="AlphaFoldDB" id="A0A101HSF4"/>
<dbReference type="EMBL" id="LGGS01000126">
    <property type="protein sequence ID" value="KUK81823.1"/>
    <property type="molecule type" value="Genomic_DNA"/>
</dbReference>
<reference evidence="2" key="1">
    <citation type="journal article" date="2015" name="MBio">
        <title>Genome-Resolved Metagenomic Analysis Reveals Roles for Candidate Phyla and Other Microbial Community Members in Biogeochemical Transformations in Oil Reservoirs.</title>
        <authorList>
            <person name="Hu P."/>
            <person name="Tom L."/>
            <person name="Singh A."/>
            <person name="Thomas B.C."/>
            <person name="Baker B.J."/>
            <person name="Piceno Y.M."/>
            <person name="Andersen G.L."/>
            <person name="Banfield J.F."/>
        </authorList>
    </citation>
    <scope>NUCLEOTIDE SEQUENCE [LARGE SCALE GENOMIC DNA]</scope>
</reference>
<comment type="caution">
    <text evidence="1">The sequence shown here is derived from an EMBL/GenBank/DDBJ whole genome shotgun (WGS) entry which is preliminary data.</text>
</comment>
<dbReference type="Proteomes" id="UP000054705">
    <property type="component" value="Unassembled WGS sequence"/>
</dbReference>
<evidence type="ECO:0000313" key="1">
    <source>
        <dbReference type="EMBL" id="KUK81823.1"/>
    </source>
</evidence>
<protein>
    <submittedName>
        <fullName evidence="1">Uncharacterized protein</fullName>
    </submittedName>
</protein>